<accession>A0A7W6D3Q1</accession>
<evidence type="ECO:0000256" key="3">
    <source>
        <dbReference type="ARBA" id="ARBA00022801"/>
    </source>
</evidence>
<dbReference type="Pfam" id="PF00459">
    <property type="entry name" value="Inositol_P"/>
    <property type="match status" value="1"/>
</dbReference>
<comment type="cofactor">
    <cofactor evidence="5">
        <name>Mg(2+)</name>
        <dbReference type="ChEBI" id="CHEBI:18420"/>
    </cofactor>
</comment>
<dbReference type="Gene3D" id="3.30.540.10">
    <property type="entry name" value="Fructose-1,6-Bisphosphatase, subunit A, domain 1"/>
    <property type="match status" value="1"/>
</dbReference>
<name>A0A7W6D3Q1_9HYPH</name>
<keyword evidence="2 5" id="KW-0479">Metal-binding</keyword>
<dbReference type="PROSITE" id="PS00629">
    <property type="entry name" value="IMP_1"/>
    <property type="match status" value="1"/>
</dbReference>
<dbReference type="PRINTS" id="PR00377">
    <property type="entry name" value="IMPHPHTASES"/>
</dbReference>
<evidence type="ECO:0000256" key="5">
    <source>
        <dbReference type="PIRSR" id="PIRSR600760-2"/>
    </source>
</evidence>
<organism evidence="6 7">
    <name type="scientific">Mycoplana azooxidifex</name>
    <dbReference type="NCBI Taxonomy" id="1636188"/>
    <lineage>
        <taxon>Bacteria</taxon>
        <taxon>Pseudomonadati</taxon>
        <taxon>Pseudomonadota</taxon>
        <taxon>Alphaproteobacteria</taxon>
        <taxon>Hyphomicrobiales</taxon>
        <taxon>Rhizobiaceae</taxon>
        <taxon>Mycoplana</taxon>
    </lineage>
</organism>
<feature type="binding site" evidence="5">
    <location>
        <position position="215"/>
    </location>
    <ligand>
        <name>Mg(2+)</name>
        <dbReference type="ChEBI" id="CHEBI:18420"/>
        <label>1</label>
        <note>catalytic</note>
    </ligand>
</feature>
<keyword evidence="3 6" id="KW-0378">Hydrolase</keyword>
<dbReference type="AlphaFoldDB" id="A0A7W6D3Q1"/>
<protein>
    <submittedName>
        <fullName evidence="6">Myo-inositol-1(Or 4)-monophosphatase</fullName>
        <ecNumber evidence="6">3.1.3.25</ecNumber>
    </submittedName>
</protein>
<dbReference type="EMBL" id="JACIEE010000003">
    <property type="protein sequence ID" value="MBB3976208.1"/>
    <property type="molecule type" value="Genomic_DNA"/>
</dbReference>
<comment type="caution">
    <text evidence="6">The sequence shown here is derived from an EMBL/GenBank/DDBJ whole genome shotgun (WGS) entry which is preliminary data.</text>
</comment>
<dbReference type="GO" id="GO:0008934">
    <property type="term" value="F:inositol monophosphate 1-phosphatase activity"/>
    <property type="evidence" value="ECO:0007669"/>
    <property type="project" value="TreeGrafter"/>
</dbReference>
<keyword evidence="4 5" id="KW-0460">Magnesium</keyword>
<dbReference type="InterPro" id="IPR000760">
    <property type="entry name" value="Inositol_monophosphatase-like"/>
</dbReference>
<proteinExistence type="inferred from homology"/>
<comment type="similarity">
    <text evidence="1">Belongs to the inositol monophosphatase superfamily.</text>
</comment>
<dbReference type="RefSeq" id="WP_183801148.1">
    <property type="nucleotide sequence ID" value="NZ_JACIEE010000003.1"/>
</dbReference>
<dbReference type="GO" id="GO:0006020">
    <property type="term" value="P:inositol metabolic process"/>
    <property type="evidence" value="ECO:0007669"/>
    <property type="project" value="TreeGrafter"/>
</dbReference>
<evidence type="ECO:0000256" key="1">
    <source>
        <dbReference type="ARBA" id="ARBA00009759"/>
    </source>
</evidence>
<dbReference type="PANTHER" id="PTHR20854:SF4">
    <property type="entry name" value="INOSITOL-1-MONOPHOSPHATASE-RELATED"/>
    <property type="match status" value="1"/>
</dbReference>
<feature type="binding site" evidence="5">
    <location>
        <position position="91"/>
    </location>
    <ligand>
        <name>Mg(2+)</name>
        <dbReference type="ChEBI" id="CHEBI:18420"/>
        <label>1</label>
        <note>catalytic</note>
    </ligand>
</feature>
<gene>
    <name evidence="6" type="ORF">GGQ64_001397</name>
</gene>
<evidence type="ECO:0000256" key="4">
    <source>
        <dbReference type="ARBA" id="ARBA00022842"/>
    </source>
</evidence>
<evidence type="ECO:0000313" key="7">
    <source>
        <dbReference type="Proteomes" id="UP000574761"/>
    </source>
</evidence>
<evidence type="ECO:0000256" key="2">
    <source>
        <dbReference type="ARBA" id="ARBA00022723"/>
    </source>
</evidence>
<dbReference type="GO" id="GO:0046872">
    <property type="term" value="F:metal ion binding"/>
    <property type="evidence" value="ECO:0007669"/>
    <property type="project" value="UniProtKB-KW"/>
</dbReference>
<dbReference type="SUPFAM" id="SSF56655">
    <property type="entry name" value="Carbohydrate phosphatase"/>
    <property type="match status" value="1"/>
</dbReference>
<dbReference type="PANTHER" id="PTHR20854">
    <property type="entry name" value="INOSITOL MONOPHOSPHATASE"/>
    <property type="match status" value="1"/>
</dbReference>
<dbReference type="Proteomes" id="UP000574761">
    <property type="component" value="Unassembled WGS sequence"/>
</dbReference>
<reference evidence="6 7" key="1">
    <citation type="submission" date="2020-08" db="EMBL/GenBank/DDBJ databases">
        <title>Genomic Encyclopedia of Type Strains, Phase IV (KMG-IV): sequencing the most valuable type-strain genomes for metagenomic binning, comparative biology and taxonomic classification.</title>
        <authorList>
            <person name="Goeker M."/>
        </authorList>
    </citation>
    <scope>NUCLEOTIDE SEQUENCE [LARGE SCALE GENOMIC DNA]</scope>
    <source>
        <strain evidence="6 7">DSM 100211</strain>
    </source>
</reference>
<feature type="binding site" evidence="5">
    <location>
        <position position="89"/>
    </location>
    <ligand>
        <name>Mg(2+)</name>
        <dbReference type="ChEBI" id="CHEBI:18420"/>
        <label>1</label>
        <note>catalytic</note>
    </ligand>
</feature>
<sequence>MTDTGLSERYTFALSLVRDAGDLALGYFRSRDTLTVKSKGAQDMASEADLNTELLIKERLGQHFPEDAFLGEETGITAHGPGQGIWVVDPIDGTQPFISGLSSWCVSIAFVQDDVLKFGMVYAPARDELFAGGIDFPATLNGRPVDKHPGRSVRDGICGVGYSPRVTPDEFLPMFGRLLQQGGMFYREGSGALTLCYVASGRLLGYIEPHINSWDCLGAIAVIRAAGLTTNDFLADDGLNKGNRLIAGNEAVYAELVSIYGSEA</sequence>
<feature type="binding site" evidence="5">
    <location>
        <position position="92"/>
    </location>
    <ligand>
        <name>Mg(2+)</name>
        <dbReference type="ChEBI" id="CHEBI:18420"/>
        <label>1</label>
        <note>catalytic</note>
    </ligand>
</feature>
<dbReference type="Gene3D" id="3.40.190.80">
    <property type="match status" value="1"/>
</dbReference>
<feature type="binding site" evidence="5">
    <location>
        <position position="72"/>
    </location>
    <ligand>
        <name>Mg(2+)</name>
        <dbReference type="ChEBI" id="CHEBI:18420"/>
        <label>1</label>
        <note>catalytic</note>
    </ligand>
</feature>
<dbReference type="EC" id="3.1.3.25" evidence="6"/>
<dbReference type="GO" id="GO:0007165">
    <property type="term" value="P:signal transduction"/>
    <property type="evidence" value="ECO:0007669"/>
    <property type="project" value="TreeGrafter"/>
</dbReference>
<evidence type="ECO:0000313" key="6">
    <source>
        <dbReference type="EMBL" id="MBB3976208.1"/>
    </source>
</evidence>
<keyword evidence="7" id="KW-1185">Reference proteome</keyword>
<dbReference type="InterPro" id="IPR020583">
    <property type="entry name" value="Inositol_monoP_metal-BS"/>
</dbReference>